<organism evidence="3 4">
    <name type="scientific">Saitozyma podzolica</name>
    <dbReference type="NCBI Taxonomy" id="1890683"/>
    <lineage>
        <taxon>Eukaryota</taxon>
        <taxon>Fungi</taxon>
        <taxon>Dikarya</taxon>
        <taxon>Basidiomycota</taxon>
        <taxon>Agaricomycotina</taxon>
        <taxon>Tremellomycetes</taxon>
        <taxon>Tremellales</taxon>
        <taxon>Trimorphomycetaceae</taxon>
        <taxon>Saitozyma</taxon>
    </lineage>
</organism>
<evidence type="ECO:0000256" key="1">
    <source>
        <dbReference type="ARBA" id="ARBA00007673"/>
    </source>
</evidence>
<dbReference type="Gene3D" id="3.10.310.10">
    <property type="entry name" value="Diaminopimelate Epimerase, Chain A, domain 1"/>
    <property type="match status" value="2"/>
</dbReference>
<dbReference type="Pfam" id="PF04303">
    <property type="entry name" value="PrpF"/>
    <property type="match status" value="1"/>
</dbReference>
<dbReference type="STRING" id="1890683.A0A427YR86"/>
<keyword evidence="2" id="KW-0413">Isomerase</keyword>
<comment type="caution">
    <text evidence="3">The sequence shown here is derived from an EMBL/GenBank/DDBJ whole genome shotgun (WGS) entry which is preliminary data.</text>
</comment>
<reference evidence="3 4" key="1">
    <citation type="submission" date="2018-11" db="EMBL/GenBank/DDBJ databases">
        <title>Genome sequence of Saitozyma podzolica DSM 27192.</title>
        <authorList>
            <person name="Aliyu H."/>
            <person name="Gorte O."/>
            <person name="Ochsenreither K."/>
        </authorList>
    </citation>
    <scope>NUCLEOTIDE SEQUENCE [LARGE SCALE GENOMIC DNA]</scope>
    <source>
        <strain evidence="3 4">DSM 27192</strain>
    </source>
</reference>
<protein>
    <recommendedName>
        <fullName evidence="5">3-methylitaconate isomerase</fullName>
    </recommendedName>
</protein>
<evidence type="ECO:0000313" key="4">
    <source>
        <dbReference type="Proteomes" id="UP000279259"/>
    </source>
</evidence>
<dbReference type="SUPFAM" id="SSF54506">
    <property type="entry name" value="Diaminopimelate epimerase-like"/>
    <property type="match status" value="2"/>
</dbReference>
<evidence type="ECO:0008006" key="5">
    <source>
        <dbReference type="Google" id="ProtNLM"/>
    </source>
</evidence>
<dbReference type="GO" id="GO:0016853">
    <property type="term" value="F:isomerase activity"/>
    <property type="evidence" value="ECO:0007669"/>
    <property type="project" value="UniProtKB-KW"/>
</dbReference>
<proteinExistence type="inferred from homology"/>
<comment type="similarity">
    <text evidence="1">Belongs to the PrpF family.</text>
</comment>
<dbReference type="PANTHER" id="PTHR43709:SF2">
    <property type="entry name" value="DUF453 DOMAIN PROTEIN (AFU_ORTHOLOGUE AFUA_6G00360)"/>
    <property type="match status" value="1"/>
</dbReference>
<dbReference type="OrthoDB" id="10267539at2759"/>
<dbReference type="PANTHER" id="PTHR43709">
    <property type="entry name" value="ACONITATE ISOMERASE-RELATED"/>
    <property type="match status" value="1"/>
</dbReference>
<dbReference type="EMBL" id="RSCD01000004">
    <property type="protein sequence ID" value="RSH93587.1"/>
    <property type="molecule type" value="Genomic_DNA"/>
</dbReference>
<gene>
    <name evidence="3" type="ORF">EHS25_007945</name>
</gene>
<dbReference type="AlphaFoldDB" id="A0A427YR86"/>
<name>A0A427YR86_9TREE</name>
<keyword evidence="4" id="KW-1185">Reference proteome</keyword>
<evidence type="ECO:0000256" key="2">
    <source>
        <dbReference type="ARBA" id="ARBA00023235"/>
    </source>
</evidence>
<dbReference type="Proteomes" id="UP000279259">
    <property type="component" value="Unassembled WGS sequence"/>
</dbReference>
<accession>A0A427YR86</accession>
<evidence type="ECO:0000313" key="3">
    <source>
        <dbReference type="EMBL" id="RSH93587.1"/>
    </source>
</evidence>
<sequence>MRSSSTLQMLRPKTVLSLSLLSPSSSARHVIYRHASGLPAAFYRGGTSKAVVFKDIDLPADKETRSAIFRSTIGSPDPHGRQLNGMGGGLSSVSKVVLVGKSSRPDADVEYTFVQVGVKDGAIDYGLTWQAVGPFAHEQGMTDPAATDPAASEHNTTVRIFNTNTQKVIHSTFPVDPLSPRQPILDGDYALDGVSGTGAPIKLDFVRPGGSRTGKLLPTGMAVDVISSDTVDGYSGEPISATIMDCGNPCVFIHASELDLDPWILPQELEKDGEMLKLLEDVRRAALVLMGLAPTMSKAAKTRSIPKVCIIGRPSTHKLISGETLEAESADLVVRTISSGDPHRAIPITAALCVAAAAQVNGTLVESLFGGSAGATGGKELVIGHPSGTIAVQAQVEQRPDGVWEAVSAGVIRTARKLFDGTVYWDAPKHASP</sequence>
<dbReference type="InterPro" id="IPR007400">
    <property type="entry name" value="PrpF-like"/>
</dbReference>